<organism evidence="1 2">
    <name type="scientific">Clunio marinus</name>
    <dbReference type="NCBI Taxonomy" id="568069"/>
    <lineage>
        <taxon>Eukaryota</taxon>
        <taxon>Metazoa</taxon>
        <taxon>Ecdysozoa</taxon>
        <taxon>Arthropoda</taxon>
        <taxon>Hexapoda</taxon>
        <taxon>Insecta</taxon>
        <taxon>Pterygota</taxon>
        <taxon>Neoptera</taxon>
        <taxon>Endopterygota</taxon>
        <taxon>Diptera</taxon>
        <taxon>Nematocera</taxon>
        <taxon>Chironomoidea</taxon>
        <taxon>Chironomidae</taxon>
        <taxon>Clunio</taxon>
    </lineage>
</organism>
<evidence type="ECO:0000313" key="1">
    <source>
        <dbReference type="EMBL" id="CRK88600.1"/>
    </source>
</evidence>
<sequence>MKIDSINVLFQSNKWTLVKFYDSLTQSKNQMNQQELNEEWDFSSQGYMKGKLKYLCPFSILH</sequence>
<dbReference type="Proteomes" id="UP000183832">
    <property type="component" value="Unassembled WGS sequence"/>
</dbReference>
<gene>
    <name evidence="1" type="ORF">CLUMA_CG002463</name>
</gene>
<protein>
    <submittedName>
        <fullName evidence="1">CLUMA_CG002463, isoform A</fullName>
    </submittedName>
</protein>
<dbReference type="AlphaFoldDB" id="A0A1J1HKL4"/>
<proteinExistence type="predicted"/>
<name>A0A1J1HKL4_9DIPT</name>
<accession>A0A1J1HKL4</accession>
<reference evidence="1 2" key="1">
    <citation type="submission" date="2015-04" db="EMBL/GenBank/DDBJ databases">
        <authorList>
            <person name="Syromyatnikov M.Y."/>
            <person name="Popov V.N."/>
        </authorList>
    </citation>
    <scope>NUCLEOTIDE SEQUENCE [LARGE SCALE GENOMIC DNA]</scope>
</reference>
<evidence type="ECO:0000313" key="2">
    <source>
        <dbReference type="Proteomes" id="UP000183832"/>
    </source>
</evidence>
<dbReference type="EMBL" id="CVRI01000009">
    <property type="protein sequence ID" value="CRK88600.1"/>
    <property type="molecule type" value="Genomic_DNA"/>
</dbReference>
<keyword evidence="2" id="KW-1185">Reference proteome</keyword>